<evidence type="ECO:0000313" key="11">
    <source>
        <dbReference type="Proteomes" id="UP000199662"/>
    </source>
</evidence>
<dbReference type="GO" id="GO:0044780">
    <property type="term" value="P:bacterial-type flagellum assembly"/>
    <property type="evidence" value="ECO:0007669"/>
    <property type="project" value="InterPro"/>
</dbReference>
<evidence type="ECO:0000256" key="5">
    <source>
        <dbReference type="ARBA" id="ARBA00022525"/>
    </source>
</evidence>
<dbReference type="GO" id="GO:0009424">
    <property type="term" value="C:bacterial-type flagellum hook"/>
    <property type="evidence" value="ECO:0007669"/>
    <property type="project" value="UniProtKB-UniRule"/>
</dbReference>
<comment type="similarity">
    <text evidence="3 7">Belongs to the flagella basal body rod proteins family.</text>
</comment>
<keyword evidence="10" id="KW-0969">Cilium</keyword>
<dbReference type="NCBIfam" id="TIGR02492">
    <property type="entry name" value="flgK_ends"/>
    <property type="match status" value="1"/>
</dbReference>
<proteinExistence type="inferred from homology"/>
<gene>
    <name evidence="7" type="primary">flgK</name>
    <name evidence="10" type="ORF">SAMN05660742_12169</name>
</gene>
<dbReference type="Pfam" id="PF22638">
    <property type="entry name" value="FlgK_D1"/>
    <property type="match status" value="1"/>
</dbReference>
<dbReference type="STRING" id="84035.SAMN05660742_12169"/>
<dbReference type="Pfam" id="PF06429">
    <property type="entry name" value="Flg_bbr_C"/>
    <property type="match status" value="1"/>
</dbReference>
<dbReference type="GO" id="GO:0005198">
    <property type="term" value="F:structural molecule activity"/>
    <property type="evidence" value="ECO:0007669"/>
    <property type="project" value="UniProtKB-UniRule"/>
</dbReference>
<feature type="domain" description="Flagellar basal-body/hook protein C-terminal" evidence="8">
    <location>
        <begin position="448"/>
        <end position="487"/>
    </location>
</feature>
<dbReference type="GO" id="GO:0005576">
    <property type="term" value="C:extracellular region"/>
    <property type="evidence" value="ECO:0007669"/>
    <property type="project" value="UniProtKB-SubCell"/>
</dbReference>
<feature type="domain" description="Flagellar hook-associated protein FlgK helical" evidence="9">
    <location>
        <begin position="90"/>
        <end position="322"/>
    </location>
</feature>
<reference evidence="10 11" key="1">
    <citation type="submission" date="2016-10" db="EMBL/GenBank/DDBJ databases">
        <authorList>
            <person name="de Groot N.N."/>
        </authorList>
    </citation>
    <scope>NUCLEOTIDE SEQUENCE [LARGE SCALE GENOMIC DNA]</scope>
    <source>
        <strain evidence="10 11">DSM 2179</strain>
    </source>
</reference>
<evidence type="ECO:0000259" key="8">
    <source>
        <dbReference type="Pfam" id="PF06429"/>
    </source>
</evidence>
<evidence type="ECO:0000256" key="1">
    <source>
        <dbReference type="ARBA" id="ARBA00004365"/>
    </source>
</evidence>
<accession>A0A1H7CFF3</accession>
<keyword evidence="10" id="KW-0966">Cell projection</keyword>
<dbReference type="SUPFAM" id="SSF64518">
    <property type="entry name" value="Phase 1 flagellin"/>
    <property type="match status" value="1"/>
</dbReference>
<keyword evidence="10" id="KW-0282">Flagellum</keyword>
<evidence type="ECO:0000256" key="6">
    <source>
        <dbReference type="ARBA" id="ARBA00023143"/>
    </source>
</evidence>
<organism evidence="10 11">
    <name type="scientific">Propionispira arboris</name>
    <dbReference type="NCBI Taxonomy" id="84035"/>
    <lineage>
        <taxon>Bacteria</taxon>
        <taxon>Bacillati</taxon>
        <taxon>Bacillota</taxon>
        <taxon>Negativicutes</taxon>
        <taxon>Selenomonadales</taxon>
        <taxon>Selenomonadaceae</taxon>
        <taxon>Propionispira</taxon>
    </lineage>
</organism>
<sequence>MFSGLNANQVSLDTVGHNITNASVDGYSRQNVNLAATKSQTVPTMYGSAEMGTGVNTISVTRARDAFADKAYRKDSSDLNYADTRQTNYDKLEAIYNDSTDTGVQKSINSFWSAWKALASDAGQSTTTTTRQTVVSAGDKLAQNLQSSTAKTQTLISDENTQLELQVKTVNGLTSDILDLNKQITQAESTGAMANDLRDSRDMKVDALSKLVKVSVDQKSDGSYSIVSNGNTLVDAHTRLTLKVTSTPNLDYGVNDDVITIAETGGAYDAGNGEIKGLQDSIAENKGYIDNMAAMGSYLLTTFNDQHKAGYDLNNNKGVNFYGETSDTYKYGSGTTTKTDSLGTTTTLKPIDIINSLTVNTAILATNGTSLIAARASGEGSAGAANATLLGGLLHDTADSASGSLGNTTFAAYYTGVTNKLGSDAQATDNTVTNQEDLLTVSTNWRSSTSGVNWDEELTNMIKFQKGYSSCARCLTTMDEMLDKLINSTGTVGR</sequence>
<protein>
    <recommendedName>
        <fullName evidence="4 7">Flagellar hook-associated protein 1</fullName>
        <shortName evidence="7">HAP1</shortName>
    </recommendedName>
</protein>
<evidence type="ECO:0000313" key="10">
    <source>
        <dbReference type="EMBL" id="SEJ88206.1"/>
    </source>
</evidence>
<dbReference type="InterPro" id="IPR002371">
    <property type="entry name" value="FlgK"/>
</dbReference>
<comment type="subcellular location">
    <subcellularLocation>
        <location evidence="1 7">Bacterial flagellum</location>
    </subcellularLocation>
    <subcellularLocation>
        <location evidence="2 7">Secreted</location>
    </subcellularLocation>
</comment>
<dbReference type="EMBL" id="FNZK01000021">
    <property type="protein sequence ID" value="SEJ88206.1"/>
    <property type="molecule type" value="Genomic_DNA"/>
</dbReference>
<dbReference type="InterPro" id="IPR010930">
    <property type="entry name" value="Flg_bb/hook_C_dom"/>
</dbReference>
<evidence type="ECO:0000256" key="4">
    <source>
        <dbReference type="ARBA" id="ARBA00016244"/>
    </source>
</evidence>
<dbReference type="PANTHER" id="PTHR30033:SF1">
    <property type="entry name" value="FLAGELLAR HOOK-ASSOCIATED PROTEIN 1"/>
    <property type="match status" value="1"/>
</dbReference>
<keyword evidence="11" id="KW-1185">Reference proteome</keyword>
<keyword evidence="5 7" id="KW-0964">Secreted</keyword>
<evidence type="ECO:0000259" key="9">
    <source>
        <dbReference type="Pfam" id="PF22638"/>
    </source>
</evidence>
<keyword evidence="6 7" id="KW-0975">Bacterial flagellum</keyword>
<evidence type="ECO:0000256" key="7">
    <source>
        <dbReference type="RuleBase" id="RU362065"/>
    </source>
</evidence>
<dbReference type="AlphaFoldDB" id="A0A1H7CFF3"/>
<dbReference type="Proteomes" id="UP000199662">
    <property type="component" value="Unassembled WGS sequence"/>
</dbReference>
<name>A0A1H7CFF3_9FIRM</name>
<dbReference type="PANTHER" id="PTHR30033">
    <property type="entry name" value="FLAGELLAR HOOK-ASSOCIATED PROTEIN 1"/>
    <property type="match status" value="1"/>
</dbReference>
<dbReference type="InterPro" id="IPR053927">
    <property type="entry name" value="FlgK_helical"/>
</dbReference>
<evidence type="ECO:0000256" key="3">
    <source>
        <dbReference type="ARBA" id="ARBA00009677"/>
    </source>
</evidence>
<evidence type="ECO:0000256" key="2">
    <source>
        <dbReference type="ARBA" id="ARBA00004613"/>
    </source>
</evidence>
<dbReference type="PRINTS" id="PR01005">
    <property type="entry name" value="FLGHOOKAP1"/>
</dbReference>